<evidence type="ECO:0000313" key="2">
    <source>
        <dbReference type="Proteomes" id="UP001157733"/>
    </source>
</evidence>
<evidence type="ECO:0000313" key="1">
    <source>
        <dbReference type="EMBL" id="CAI2717088.1"/>
    </source>
</evidence>
<name>A0ABN8VY74_9BACT</name>
<sequence>MHSREVASDCRYLDVGQLHQMGKVYDEELCERINENRKLGI</sequence>
<proteinExistence type="predicted"/>
<dbReference type="Proteomes" id="UP001157733">
    <property type="component" value="Chromosome"/>
</dbReference>
<organism evidence="1 2">
    <name type="scientific">Nitrospina watsonii</name>
    <dbReference type="NCBI Taxonomy" id="1323948"/>
    <lineage>
        <taxon>Bacteria</taxon>
        <taxon>Pseudomonadati</taxon>
        <taxon>Nitrospinota/Tectimicrobiota group</taxon>
        <taxon>Nitrospinota</taxon>
        <taxon>Nitrospinia</taxon>
        <taxon>Nitrospinales</taxon>
        <taxon>Nitrospinaceae</taxon>
        <taxon>Nitrospina</taxon>
    </lineage>
</organism>
<accession>A0ABN8VY74</accession>
<reference evidence="1 2" key="1">
    <citation type="submission" date="2022-09" db="EMBL/GenBank/DDBJ databases">
        <authorList>
            <person name="Kop L."/>
        </authorList>
    </citation>
    <scope>NUCLEOTIDE SEQUENCE [LARGE SCALE GENOMIC DNA]</scope>
    <source>
        <strain evidence="1 2">347</strain>
    </source>
</reference>
<keyword evidence="2" id="KW-1185">Reference proteome</keyword>
<protein>
    <submittedName>
        <fullName evidence="1">Uncharacterized protein</fullName>
    </submittedName>
</protein>
<gene>
    <name evidence="1" type="ORF">NSPWAT_0229</name>
</gene>
<dbReference type="EMBL" id="OX336137">
    <property type="protein sequence ID" value="CAI2717088.1"/>
    <property type="molecule type" value="Genomic_DNA"/>
</dbReference>